<evidence type="ECO:0000256" key="7">
    <source>
        <dbReference type="ARBA" id="ARBA00023173"/>
    </source>
</evidence>
<evidence type="ECO:0000256" key="5">
    <source>
        <dbReference type="ARBA" id="ARBA00023065"/>
    </source>
</evidence>
<feature type="transmembrane region" description="Helical" evidence="10">
    <location>
        <begin position="350"/>
        <end position="370"/>
    </location>
</feature>
<dbReference type="Pfam" id="PF00654">
    <property type="entry name" value="Voltage_CLC"/>
    <property type="match status" value="1"/>
</dbReference>
<feature type="transmembrane region" description="Helical" evidence="10">
    <location>
        <begin position="382"/>
        <end position="407"/>
    </location>
</feature>
<dbReference type="Proteomes" id="UP000053235">
    <property type="component" value="Unassembled WGS sequence"/>
</dbReference>
<accession>A0A0M6ZZP2</accession>
<dbReference type="PRINTS" id="PR00762">
    <property type="entry name" value="CLCHANNEL"/>
</dbReference>
<evidence type="ECO:0000256" key="3">
    <source>
        <dbReference type="ARBA" id="ARBA00022692"/>
    </source>
</evidence>
<keyword evidence="3 10" id="KW-0812">Transmembrane</keyword>
<dbReference type="CDD" id="cd00400">
    <property type="entry name" value="Voltage_gated_ClC"/>
    <property type="match status" value="1"/>
</dbReference>
<evidence type="ECO:0000256" key="1">
    <source>
        <dbReference type="ARBA" id="ARBA00004141"/>
    </source>
</evidence>
<keyword evidence="5" id="KW-0406">Ion transport</keyword>
<proteinExistence type="predicted"/>
<evidence type="ECO:0000313" key="11">
    <source>
        <dbReference type="EMBL" id="CTQ68099.1"/>
    </source>
</evidence>
<dbReference type="GO" id="GO:0005254">
    <property type="term" value="F:chloride channel activity"/>
    <property type="evidence" value="ECO:0007669"/>
    <property type="project" value="UniProtKB-KW"/>
</dbReference>
<feature type="transmembrane region" description="Helical" evidence="10">
    <location>
        <begin position="33"/>
        <end position="59"/>
    </location>
</feature>
<name>A0A0M6ZZP2_9HYPH</name>
<dbReference type="OrthoDB" id="9767361at2"/>
<keyword evidence="12" id="KW-1185">Reference proteome</keyword>
<dbReference type="STRING" id="388408.LAX5112_01635"/>
<dbReference type="PANTHER" id="PTHR43427">
    <property type="entry name" value="CHLORIDE CHANNEL PROTEIN CLC-E"/>
    <property type="match status" value="1"/>
</dbReference>
<organism evidence="11 12">
    <name type="scientific">Roseibium alexandrii</name>
    <dbReference type="NCBI Taxonomy" id="388408"/>
    <lineage>
        <taxon>Bacteria</taxon>
        <taxon>Pseudomonadati</taxon>
        <taxon>Pseudomonadota</taxon>
        <taxon>Alphaproteobacteria</taxon>
        <taxon>Hyphomicrobiales</taxon>
        <taxon>Stappiaceae</taxon>
        <taxon>Roseibium</taxon>
    </lineage>
</organism>
<dbReference type="InterPro" id="IPR050368">
    <property type="entry name" value="ClC-type_chloride_channel"/>
</dbReference>
<sequence>MRKILDAASHLPDILISWITPNVRQYRSSRLHVVWLLALIVGVLVAIAAIIFRTLIGLFQLPWLGTATELTMEAAAAQPWWVILAAPTIGGLIVGWMLQKYHPYQRAGGVADVIEARAYGGRGLPLKAGLWSGLVTTISLGAGASAGREGPVVHLGATIGAAICSKFSLPDSARRVLLGCAVASAVSASFNAPIAGVLFAHEVILGHYAVSAFVPIVLASVMGTLIVRWWFGDVAAFVIPQYEITSYLEIPAFALLGLTCAAVAIIFQFALIGTDWTARNITMPLWLRPVLGGLAVGTMGIFVPGILGVGYEATDLALKHELPLQTMLILLVAKTAATAITLASRFGGGIFSPALYLGAMTGGAFGLIAASVFPEMASSHGLYAILGMGAVAAAVLGAPVSTTMIVFELTGGYALSIALLLSVSIATGLTQAVHGKSYFHWQLGMRGCFVNEGAHRLLSETVKVRDFMDPPPENEDPDALKFDPGSDGPYLHDTDSLESALKSFDACGKSSLPVVRKGNATRIIGTARHVRGLRYFNAALIKATKEEHV</sequence>
<dbReference type="EMBL" id="CXWD01000005">
    <property type="protein sequence ID" value="CTQ68099.1"/>
    <property type="molecule type" value="Genomic_DNA"/>
</dbReference>
<feature type="transmembrane region" description="Helical" evidence="10">
    <location>
        <begin position="413"/>
        <end position="433"/>
    </location>
</feature>
<protein>
    <submittedName>
        <fullName evidence="11">H(+)/Cl(-) exchange transporter ClcA</fullName>
    </submittedName>
</protein>
<keyword evidence="4 10" id="KW-1133">Transmembrane helix</keyword>
<evidence type="ECO:0000256" key="10">
    <source>
        <dbReference type="SAM" id="Phobius"/>
    </source>
</evidence>
<keyword evidence="6 10" id="KW-0472">Membrane</keyword>
<feature type="transmembrane region" description="Helical" evidence="10">
    <location>
        <begin position="322"/>
        <end position="344"/>
    </location>
</feature>
<evidence type="ECO:0000313" key="12">
    <source>
        <dbReference type="Proteomes" id="UP000053235"/>
    </source>
</evidence>
<feature type="transmembrane region" description="Helical" evidence="10">
    <location>
        <begin position="205"/>
        <end position="231"/>
    </location>
</feature>
<feature type="transmembrane region" description="Helical" evidence="10">
    <location>
        <begin position="285"/>
        <end position="310"/>
    </location>
</feature>
<dbReference type="InterPro" id="IPR014743">
    <property type="entry name" value="Cl-channel_core"/>
</dbReference>
<evidence type="ECO:0000256" key="2">
    <source>
        <dbReference type="ARBA" id="ARBA00022448"/>
    </source>
</evidence>
<evidence type="ECO:0000256" key="9">
    <source>
        <dbReference type="ARBA" id="ARBA00023303"/>
    </source>
</evidence>
<dbReference type="InterPro" id="IPR001807">
    <property type="entry name" value="ClC"/>
</dbReference>
<dbReference type="AlphaFoldDB" id="A0A0M6ZZP2"/>
<comment type="subcellular location">
    <subcellularLocation>
        <location evidence="1">Membrane</location>
        <topology evidence="1">Multi-pass membrane protein</topology>
    </subcellularLocation>
</comment>
<evidence type="ECO:0000256" key="6">
    <source>
        <dbReference type="ARBA" id="ARBA00023136"/>
    </source>
</evidence>
<reference evidence="12" key="1">
    <citation type="submission" date="2015-07" db="EMBL/GenBank/DDBJ databases">
        <authorList>
            <person name="Rodrigo-Torres Lidia"/>
            <person name="Arahal R.David."/>
        </authorList>
    </citation>
    <scope>NUCLEOTIDE SEQUENCE [LARGE SCALE GENOMIC DNA]</scope>
    <source>
        <strain evidence="12">CECT 5112</strain>
    </source>
</reference>
<keyword evidence="2" id="KW-0813">Transport</keyword>
<dbReference type="GO" id="GO:0034707">
    <property type="term" value="C:chloride channel complex"/>
    <property type="evidence" value="ECO:0007669"/>
    <property type="project" value="UniProtKB-KW"/>
</dbReference>
<dbReference type="Gene3D" id="1.10.3080.10">
    <property type="entry name" value="Clc chloride channel"/>
    <property type="match status" value="1"/>
</dbReference>
<dbReference type="PANTHER" id="PTHR43427:SF6">
    <property type="entry name" value="CHLORIDE CHANNEL PROTEIN CLC-E"/>
    <property type="match status" value="1"/>
</dbReference>
<feature type="transmembrane region" description="Helical" evidence="10">
    <location>
        <begin position="79"/>
        <end position="98"/>
    </location>
</feature>
<evidence type="ECO:0000256" key="4">
    <source>
        <dbReference type="ARBA" id="ARBA00022989"/>
    </source>
</evidence>
<dbReference type="RefSeq" id="WP_055671404.1">
    <property type="nucleotide sequence ID" value="NZ_CXWD01000005.1"/>
</dbReference>
<keyword evidence="9" id="KW-0407">Ion channel</keyword>
<evidence type="ECO:0000256" key="8">
    <source>
        <dbReference type="ARBA" id="ARBA00023214"/>
    </source>
</evidence>
<keyword evidence="8" id="KW-0868">Chloride</keyword>
<gene>
    <name evidence="11" type="primary">clcA_2</name>
    <name evidence="11" type="ORF">LAX5112_01635</name>
</gene>
<keyword evidence="7" id="KW-0869">Chloride channel</keyword>
<feature type="transmembrane region" description="Helical" evidence="10">
    <location>
        <begin position="252"/>
        <end position="273"/>
    </location>
</feature>
<dbReference type="SUPFAM" id="SSF81340">
    <property type="entry name" value="Clc chloride channel"/>
    <property type="match status" value="1"/>
</dbReference>